<keyword evidence="6" id="KW-0496">Mitochondrion</keyword>
<feature type="non-terminal residue" evidence="9">
    <location>
        <position position="1"/>
    </location>
</feature>
<dbReference type="EMBL" id="CAJOBJ010105696">
    <property type="protein sequence ID" value="CAF4608075.1"/>
    <property type="molecule type" value="Genomic_DNA"/>
</dbReference>
<dbReference type="GO" id="GO:0032259">
    <property type="term" value="P:methylation"/>
    <property type="evidence" value="ECO:0007669"/>
    <property type="project" value="UniProtKB-KW"/>
</dbReference>
<dbReference type="InterPro" id="IPR029063">
    <property type="entry name" value="SAM-dependent_MTases_sf"/>
</dbReference>
<dbReference type="GO" id="GO:0005739">
    <property type="term" value="C:mitochondrion"/>
    <property type="evidence" value="ECO:0007669"/>
    <property type="project" value="UniProtKB-SubCell"/>
</dbReference>
<proteinExistence type="inferred from homology"/>
<evidence type="ECO:0000256" key="8">
    <source>
        <dbReference type="ARBA" id="ARBA00048612"/>
    </source>
</evidence>
<protein>
    <recommendedName>
        <fullName evidence="3">type II protein arginine methyltransferase</fullName>
        <ecNumber evidence="3">2.1.1.320</ecNumber>
    </recommendedName>
    <alternativeName>
        <fullName evidence="7">Protein midA homolog</fullName>
    </alternativeName>
</protein>
<comment type="similarity">
    <text evidence="2">Belongs to the NDUFAF7 family.</text>
</comment>
<keyword evidence="5" id="KW-0808">Transferase</keyword>
<evidence type="ECO:0000256" key="4">
    <source>
        <dbReference type="ARBA" id="ARBA00022603"/>
    </source>
</evidence>
<comment type="catalytic activity">
    <reaction evidence="8">
        <text>L-arginyl-[protein] + 2 S-adenosyl-L-methionine = N(omega),N(omega)'-dimethyl-L-arginyl-[protein] + 2 S-adenosyl-L-homocysteine + 2 H(+)</text>
        <dbReference type="Rhea" id="RHEA:48108"/>
        <dbReference type="Rhea" id="RHEA-COMP:10532"/>
        <dbReference type="Rhea" id="RHEA-COMP:11992"/>
        <dbReference type="ChEBI" id="CHEBI:15378"/>
        <dbReference type="ChEBI" id="CHEBI:29965"/>
        <dbReference type="ChEBI" id="CHEBI:57856"/>
        <dbReference type="ChEBI" id="CHEBI:59789"/>
        <dbReference type="ChEBI" id="CHEBI:88221"/>
        <dbReference type="EC" id="2.1.1.320"/>
    </reaction>
</comment>
<feature type="non-terminal residue" evidence="9">
    <location>
        <position position="55"/>
    </location>
</feature>
<organism evidence="9 10">
    <name type="scientific">Rotaria magnacalcarata</name>
    <dbReference type="NCBI Taxonomy" id="392030"/>
    <lineage>
        <taxon>Eukaryota</taxon>
        <taxon>Metazoa</taxon>
        <taxon>Spiralia</taxon>
        <taxon>Gnathifera</taxon>
        <taxon>Rotifera</taxon>
        <taxon>Eurotatoria</taxon>
        <taxon>Bdelloidea</taxon>
        <taxon>Philodinida</taxon>
        <taxon>Philodinidae</taxon>
        <taxon>Rotaria</taxon>
    </lineage>
</organism>
<dbReference type="Proteomes" id="UP000681720">
    <property type="component" value="Unassembled WGS sequence"/>
</dbReference>
<comment type="subcellular location">
    <subcellularLocation>
        <location evidence="1">Mitochondrion</location>
    </subcellularLocation>
</comment>
<evidence type="ECO:0000313" key="9">
    <source>
        <dbReference type="EMBL" id="CAF4608075.1"/>
    </source>
</evidence>
<comment type="caution">
    <text evidence="9">The sequence shown here is derived from an EMBL/GenBank/DDBJ whole genome shotgun (WGS) entry which is preliminary data.</text>
</comment>
<evidence type="ECO:0000256" key="7">
    <source>
        <dbReference type="ARBA" id="ARBA00030400"/>
    </source>
</evidence>
<dbReference type="Gene3D" id="3.40.50.150">
    <property type="entry name" value="Vaccinia Virus protein VP39"/>
    <property type="match status" value="1"/>
</dbReference>
<evidence type="ECO:0000256" key="2">
    <source>
        <dbReference type="ARBA" id="ARBA00005891"/>
    </source>
</evidence>
<dbReference type="Pfam" id="PF02636">
    <property type="entry name" value="Methyltransf_28"/>
    <property type="match status" value="1"/>
</dbReference>
<dbReference type="EC" id="2.1.1.320" evidence="3"/>
<dbReference type="InterPro" id="IPR003788">
    <property type="entry name" value="NDUFAF7"/>
</dbReference>
<evidence type="ECO:0000256" key="5">
    <source>
        <dbReference type="ARBA" id="ARBA00022679"/>
    </source>
</evidence>
<keyword evidence="4" id="KW-0489">Methyltransferase</keyword>
<evidence type="ECO:0000256" key="1">
    <source>
        <dbReference type="ARBA" id="ARBA00004173"/>
    </source>
</evidence>
<gene>
    <name evidence="9" type="ORF">GIL414_LOCUS39228</name>
</gene>
<reference evidence="9" key="1">
    <citation type="submission" date="2021-02" db="EMBL/GenBank/DDBJ databases">
        <authorList>
            <person name="Nowell W R."/>
        </authorList>
    </citation>
    <scope>NUCLEOTIDE SEQUENCE</scope>
</reference>
<dbReference type="GO" id="GO:0035243">
    <property type="term" value="F:protein-arginine omega-N symmetric methyltransferase activity"/>
    <property type="evidence" value="ECO:0007669"/>
    <property type="project" value="UniProtKB-EC"/>
</dbReference>
<evidence type="ECO:0000256" key="6">
    <source>
        <dbReference type="ARBA" id="ARBA00023128"/>
    </source>
</evidence>
<name>A0A8S2Z516_9BILA</name>
<accession>A0A8S2Z516</accession>
<sequence>MQLVELGPGRGTLMKDIIRVLEKRKYSDKNTFIALYEASELMRKRQAETLLGQSV</sequence>
<evidence type="ECO:0000313" key="10">
    <source>
        <dbReference type="Proteomes" id="UP000681720"/>
    </source>
</evidence>
<dbReference type="SUPFAM" id="SSF53335">
    <property type="entry name" value="S-adenosyl-L-methionine-dependent methyltransferases"/>
    <property type="match status" value="1"/>
</dbReference>
<evidence type="ECO:0000256" key="3">
    <source>
        <dbReference type="ARBA" id="ARBA00011935"/>
    </source>
</evidence>
<dbReference type="AlphaFoldDB" id="A0A8S2Z516"/>